<dbReference type="SUPFAM" id="SSF143865">
    <property type="entry name" value="CorA soluble domain-like"/>
    <property type="match status" value="1"/>
</dbReference>
<comment type="subcellular location">
    <subcellularLocation>
        <location evidence="1">Cell membrane</location>
        <topology evidence="1">Multi-pass membrane protein</topology>
    </subcellularLocation>
</comment>
<evidence type="ECO:0000256" key="4">
    <source>
        <dbReference type="ARBA" id="ARBA00022475"/>
    </source>
</evidence>
<feature type="transmembrane region" description="Helical" evidence="11">
    <location>
        <begin position="269"/>
        <end position="291"/>
    </location>
</feature>
<gene>
    <name evidence="12" type="ORF">WG901_19085</name>
</gene>
<keyword evidence="7" id="KW-0862">Zinc</keyword>
<accession>A0ABU8S0A2</accession>
<dbReference type="EMBL" id="JBBHJZ010000004">
    <property type="protein sequence ID" value="MEJ5978766.1"/>
    <property type="molecule type" value="Genomic_DNA"/>
</dbReference>
<dbReference type="Gene3D" id="3.30.460.20">
    <property type="entry name" value="CorA soluble domain-like"/>
    <property type="match status" value="1"/>
</dbReference>
<evidence type="ECO:0000256" key="3">
    <source>
        <dbReference type="ARBA" id="ARBA00022448"/>
    </source>
</evidence>
<dbReference type="InterPro" id="IPR045863">
    <property type="entry name" value="CorA_TM1_TM2"/>
</dbReference>
<organism evidence="12 13">
    <name type="scientific">Novosphingobium anseongense</name>
    <dbReference type="NCBI Taxonomy" id="3133436"/>
    <lineage>
        <taxon>Bacteria</taxon>
        <taxon>Pseudomonadati</taxon>
        <taxon>Pseudomonadota</taxon>
        <taxon>Alphaproteobacteria</taxon>
        <taxon>Sphingomonadales</taxon>
        <taxon>Sphingomonadaceae</taxon>
        <taxon>Novosphingobium</taxon>
    </lineage>
</organism>
<comment type="similarity">
    <text evidence="2">Belongs to the CorA metal ion transporter (MIT) (TC 1.A.35) family.</text>
</comment>
<keyword evidence="8 11" id="KW-1133">Transmembrane helix</keyword>
<dbReference type="Proteomes" id="UP001361239">
    <property type="component" value="Unassembled WGS sequence"/>
</dbReference>
<evidence type="ECO:0000256" key="6">
    <source>
        <dbReference type="ARBA" id="ARBA00022692"/>
    </source>
</evidence>
<evidence type="ECO:0000256" key="10">
    <source>
        <dbReference type="ARBA" id="ARBA00023136"/>
    </source>
</evidence>
<evidence type="ECO:0000256" key="11">
    <source>
        <dbReference type="SAM" id="Phobius"/>
    </source>
</evidence>
<dbReference type="SUPFAM" id="SSF144083">
    <property type="entry name" value="Magnesium transport protein CorA, transmembrane region"/>
    <property type="match status" value="1"/>
</dbReference>
<proteinExistence type="inferred from homology"/>
<keyword evidence="4" id="KW-1003">Cell membrane</keyword>
<dbReference type="PANTHER" id="PTHR46494:SF3">
    <property type="entry name" value="ZINC TRANSPORT PROTEIN ZNTB"/>
    <property type="match status" value="1"/>
</dbReference>
<keyword evidence="9" id="KW-0406">Ion transport</keyword>
<name>A0ABU8S0A2_9SPHN</name>
<dbReference type="PANTHER" id="PTHR46494">
    <property type="entry name" value="CORA FAMILY METAL ION TRANSPORTER (EUROFUNG)"/>
    <property type="match status" value="1"/>
</dbReference>
<keyword evidence="10 11" id="KW-0472">Membrane</keyword>
<evidence type="ECO:0000313" key="13">
    <source>
        <dbReference type="Proteomes" id="UP001361239"/>
    </source>
</evidence>
<evidence type="ECO:0000256" key="9">
    <source>
        <dbReference type="ARBA" id="ARBA00023065"/>
    </source>
</evidence>
<dbReference type="RefSeq" id="WP_339588704.1">
    <property type="nucleotide sequence ID" value="NZ_JBBHJZ010000004.1"/>
</dbReference>
<evidence type="ECO:0000256" key="7">
    <source>
        <dbReference type="ARBA" id="ARBA00022833"/>
    </source>
</evidence>
<dbReference type="Gene3D" id="1.20.58.340">
    <property type="entry name" value="Magnesium transport protein CorA, transmembrane region"/>
    <property type="match status" value="2"/>
</dbReference>
<evidence type="ECO:0000313" key="12">
    <source>
        <dbReference type="EMBL" id="MEJ5978766.1"/>
    </source>
</evidence>
<feature type="transmembrane region" description="Helical" evidence="11">
    <location>
        <begin position="303"/>
        <end position="324"/>
    </location>
</feature>
<sequence>MAEDRPASDPLGPGLIWGMAFAAEGARELTGCDDRDTVGETFRWLHLSLADLRTRRWLEQSADLPPEVRELLLSSDQHQRSVAQADCVGCVIHDFERDFERTQTDRIGAVRIALCPNLVITTRLHPVRSADIARRRIEAGALPEGPAAALDLMVGAIAQNIGDIARSLEREVQAAEDAFLDGHHTPTSRELITLRRRLAQIHRLLEGMRSVFQRLERDSDVPATLQPVMENLSQRLLGLDGDIMSIQGQLRVLRDEIDIQQEQRTNQNLYLLSIMTALMLPTTLVTGVFGMNTGGMGLQGPGGTVIAILLALAAAAGTCALLRWMGFIRR</sequence>
<keyword evidence="5" id="KW-0997">Cell inner membrane</keyword>
<dbReference type="Pfam" id="PF01544">
    <property type="entry name" value="CorA"/>
    <property type="match status" value="1"/>
</dbReference>
<dbReference type="InterPro" id="IPR002523">
    <property type="entry name" value="MgTranspt_CorA/ZnTranspt_ZntB"/>
</dbReference>
<dbReference type="InterPro" id="IPR045861">
    <property type="entry name" value="CorA_cytoplasmic_dom"/>
</dbReference>
<evidence type="ECO:0000256" key="1">
    <source>
        <dbReference type="ARBA" id="ARBA00004651"/>
    </source>
</evidence>
<evidence type="ECO:0000256" key="5">
    <source>
        <dbReference type="ARBA" id="ARBA00022519"/>
    </source>
</evidence>
<keyword evidence="13" id="KW-1185">Reference proteome</keyword>
<reference evidence="12 13" key="1">
    <citation type="submission" date="2024-03" db="EMBL/GenBank/DDBJ databases">
        <authorList>
            <person name="Jo J.-H."/>
        </authorList>
    </citation>
    <scope>NUCLEOTIDE SEQUENCE [LARGE SCALE GENOMIC DNA]</scope>
    <source>
        <strain evidence="12 13">PS1R-30</strain>
    </source>
</reference>
<comment type="caution">
    <text evidence="12">The sequence shown here is derived from an EMBL/GenBank/DDBJ whole genome shotgun (WGS) entry which is preliminary data.</text>
</comment>
<protein>
    <submittedName>
        <fullName evidence="12">CorA family divalent cation transporter</fullName>
    </submittedName>
</protein>
<evidence type="ECO:0000256" key="2">
    <source>
        <dbReference type="ARBA" id="ARBA00009765"/>
    </source>
</evidence>
<keyword evidence="3" id="KW-0813">Transport</keyword>
<keyword evidence="6 11" id="KW-0812">Transmembrane</keyword>
<evidence type="ECO:0000256" key="8">
    <source>
        <dbReference type="ARBA" id="ARBA00022989"/>
    </source>
</evidence>